<protein>
    <submittedName>
        <fullName evidence="1">Uncharacterized protein</fullName>
    </submittedName>
</protein>
<dbReference type="EMBL" id="MU276149">
    <property type="protein sequence ID" value="KAI0041040.1"/>
    <property type="molecule type" value="Genomic_DNA"/>
</dbReference>
<evidence type="ECO:0000313" key="1">
    <source>
        <dbReference type="EMBL" id="KAI0041040.1"/>
    </source>
</evidence>
<comment type="caution">
    <text evidence="1">The sequence shown here is derived from an EMBL/GenBank/DDBJ whole genome shotgun (WGS) entry which is preliminary data.</text>
</comment>
<accession>A0ACB8RBW2</accession>
<proteinExistence type="predicted"/>
<name>A0ACB8RBW2_9AGAM</name>
<evidence type="ECO:0000313" key="2">
    <source>
        <dbReference type="Proteomes" id="UP000814033"/>
    </source>
</evidence>
<gene>
    <name evidence="1" type="ORF">FA95DRAFT_1501972</name>
</gene>
<keyword evidence="2" id="KW-1185">Reference proteome</keyword>
<sequence length="373" mass="43093">MVDIPDALRLDGRLNPPESFALHGGITRFEEWWVKHHDWLEECGYKLRPRYQPGWQPSWDPDTDYYAKFEDGQVTDSALMDAVRSSDGAYVVIKQIPSGPGVHEVEVNRLLSSPALASDPANHSAPILDVLEVPDEPGQQLIVMPQLRPYYDPKFDTIGEAVAFFHQIIEGLQFMHQHHVAHRDCTNYNIMLDPSGMFPDSFHPQDLEMRRDWKGKAKYYTRTQRPPRYLFIDFGLSRVYPPELGLPIDIASRGGDKSAPEHVDTDIPCNPFPTDVYYLGNVIRQNFIFRYRGFSFMRPLVDDMVAQDPDKRPQMDEVATRFKEIRNSVSSWKMRSRMVRRDEAILNGVRTSAVHWYRRLGYTLTRKPAIPDA</sequence>
<organism evidence="1 2">
    <name type="scientific">Auriscalpium vulgare</name>
    <dbReference type="NCBI Taxonomy" id="40419"/>
    <lineage>
        <taxon>Eukaryota</taxon>
        <taxon>Fungi</taxon>
        <taxon>Dikarya</taxon>
        <taxon>Basidiomycota</taxon>
        <taxon>Agaricomycotina</taxon>
        <taxon>Agaricomycetes</taxon>
        <taxon>Russulales</taxon>
        <taxon>Auriscalpiaceae</taxon>
        <taxon>Auriscalpium</taxon>
    </lineage>
</organism>
<dbReference type="Proteomes" id="UP000814033">
    <property type="component" value="Unassembled WGS sequence"/>
</dbReference>
<reference evidence="1" key="2">
    <citation type="journal article" date="2022" name="New Phytol.">
        <title>Evolutionary transition to the ectomycorrhizal habit in the genomes of a hyperdiverse lineage of mushroom-forming fungi.</title>
        <authorList>
            <person name="Looney B."/>
            <person name="Miyauchi S."/>
            <person name="Morin E."/>
            <person name="Drula E."/>
            <person name="Courty P.E."/>
            <person name="Kohler A."/>
            <person name="Kuo A."/>
            <person name="LaButti K."/>
            <person name="Pangilinan J."/>
            <person name="Lipzen A."/>
            <person name="Riley R."/>
            <person name="Andreopoulos W."/>
            <person name="He G."/>
            <person name="Johnson J."/>
            <person name="Nolan M."/>
            <person name="Tritt A."/>
            <person name="Barry K.W."/>
            <person name="Grigoriev I.V."/>
            <person name="Nagy L.G."/>
            <person name="Hibbett D."/>
            <person name="Henrissat B."/>
            <person name="Matheny P.B."/>
            <person name="Labbe J."/>
            <person name="Martin F.M."/>
        </authorList>
    </citation>
    <scope>NUCLEOTIDE SEQUENCE</scope>
    <source>
        <strain evidence="1">FP105234-sp</strain>
    </source>
</reference>
<reference evidence="1" key="1">
    <citation type="submission" date="2021-02" db="EMBL/GenBank/DDBJ databases">
        <authorList>
            <consortium name="DOE Joint Genome Institute"/>
            <person name="Ahrendt S."/>
            <person name="Looney B.P."/>
            <person name="Miyauchi S."/>
            <person name="Morin E."/>
            <person name="Drula E."/>
            <person name="Courty P.E."/>
            <person name="Chicoki N."/>
            <person name="Fauchery L."/>
            <person name="Kohler A."/>
            <person name="Kuo A."/>
            <person name="Labutti K."/>
            <person name="Pangilinan J."/>
            <person name="Lipzen A."/>
            <person name="Riley R."/>
            <person name="Andreopoulos W."/>
            <person name="He G."/>
            <person name="Johnson J."/>
            <person name="Barry K.W."/>
            <person name="Grigoriev I.V."/>
            <person name="Nagy L."/>
            <person name="Hibbett D."/>
            <person name="Henrissat B."/>
            <person name="Matheny P.B."/>
            <person name="Labbe J."/>
            <person name="Martin F."/>
        </authorList>
    </citation>
    <scope>NUCLEOTIDE SEQUENCE</scope>
    <source>
        <strain evidence="1">FP105234-sp</strain>
    </source>
</reference>